<evidence type="ECO:0000256" key="1">
    <source>
        <dbReference type="SAM" id="MobiDB-lite"/>
    </source>
</evidence>
<feature type="region of interest" description="Disordered" evidence="1">
    <location>
        <begin position="1"/>
        <end position="102"/>
    </location>
</feature>
<protein>
    <submittedName>
        <fullName evidence="2">Kynureninase</fullName>
        <ecNumber evidence="2">3.7.1.3</ecNumber>
    </submittedName>
</protein>
<gene>
    <name evidence="2" type="ORF">SBRY_11273</name>
</gene>
<dbReference type="EMBL" id="CAJVAX010000001">
    <property type="protein sequence ID" value="CAG7609663.1"/>
    <property type="molecule type" value="Genomic_DNA"/>
</dbReference>
<feature type="compositionally biased region" description="Basic residues" evidence="1">
    <location>
        <begin position="42"/>
        <end position="58"/>
    </location>
</feature>
<organism evidence="2 3">
    <name type="scientific">Actinacidiphila bryophytorum</name>
    <dbReference type="NCBI Taxonomy" id="1436133"/>
    <lineage>
        <taxon>Bacteria</taxon>
        <taxon>Bacillati</taxon>
        <taxon>Actinomycetota</taxon>
        <taxon>Actinomycetes</taxon>
        <taxon>Kitasatosporales</taxon>
        <taxon>Streptomycetaceae</taxon>
        <taxon>Actinacidiphila</taxon>
    </lineage>
</organism>
<sequence length="296" mass="31531">MVHLDLGERRHTRVDAALDPRRRGCRRPGRAPVGRPGGGGHGRPRHEARHRRLRRSRTTRPSPGARGPDGGHRRRTRRDGGGELRRLRGTARRRDARQGAVGARRGAVLPPVGRRVGADRLRGARALARGRHLAKRADLVLRPRAAERLRLARGEVLRQRGPGGRPAGPLRCRRRLPPGRGGHGPGDLRRGHPELLLLARRAHPDGAGRPGTLDRAAAGLAAAERAGPRPPDGLAHRAGRVGHRGAGGARAARGEVSGRRPPGKAGAGGGRGKVSRPRRPRPPAPGSRSSSCPAST</sequence>
<name>A0A9W4ECX3_9ACTN</name>
<comment type="caution">
    <text evidence="2">The sequence shown here is derived from an EMBL/GenBank/DDBJ whole genome shotgun (WGS) entry which is preliminary data.</text>
</comment>
<feature type="compositionally biased region" description="Basic and acidic residues" evidence="1">
    <location>
        <begin position="1"/>
        <end position="22"/>
    </location>
</feature>
<feature type="compositionally biased region" description="Low complexity" evidence="1">
    <location>
        <begin position="286"/>
        <end position="296"/>
    </location>
</feature>
<dbReference type="AlphaFoldDB" id="A0A9W4ECX3"/>
<keyword evidence="3" id="KW-1185">Reference proteome</keyword>
<feature type="region of interest" description="Disordered" evidence="1">
    <location>
        <begin position="218"/>
        <end position="296"/>
    </location>
</feature>
<dbReference type="GO" id="GO:0030429">
    <property type="term" value="F:kynureninase activity"/>
    <property type="evidence" value="ECO:0007669"/>
    <property type="project" value="UniProtKB-EC"/>
</dbReference>
<dbReference type="Proteomes" id="UP001153328">
    <property type="component" value="Unassembled WGS sequence"/>
</dbReference>
<reference evidence="2" key="1">
    <citation type="submission" date="2021-06" db="EMBL/GenBank/DDBJ databases">
        <authorList>
            <person name="Arsene-Ploetze F."/>
        </authorList>
    </citation>
    <scope>NUCLEOTIDE SEQUENCE</scope>
    <source>
        <strain evidence="2">SBRY1</strain>
    </source>
</reference>
<accession>A0A9W4ECX3</accession>
<feature type="region of interest" description="Disordered" evidence="1">
    <location>
        <begin position="158"/>
        <end position="191"/>
    </location>
</feature>
<evidence type="ECO:0000313" key="3">
    <source>
        <dbReference type="Proteomes" id="UP001153328"/>
    </source>
</evidence>
<dbReference type="EC" id="3.7.1.3" evidence="2"/>
<keyword evidence="2" id="KW-0378">Hydrolase</keyword>
<proteinExistence type="predicted"/>
<feature type="compositionally biased region" description="Basic and acidic residues" evidence="1">
    <location>
        <begin position="78"/>
        <end position="97"/>
    </location>
</feature>
<evidence type="ECO:0000313" key="2">
    <source>
        <dbReference type="EMBL" id="CAG7609663.1"/>
    </source>
</evidence>